<accession>A0A812M7M0</accession>
<organism evidence="1 2">
    <name type="scientific">Symbiodinium natans</name>
    <dbReference type="NCBI Taxonomy" id="878477"/>
    <lineage>
        <taxon>Eukaryota</taxon>
        <taxon>Sar</taxon>
        <taxon>Alveolata</taxon>
        <taxon>Dinophyceae</taxon>
        <taxon>Suessiales</taxon>
        <taxon>Symbiodiniaceae</taxon>
        <taxon>Symbiodinium</taxon>
    </lineage>
</organism>
<gene>
    <name evidence="1" type="ORF">SNAT2548_LOCUS12511</name>
</gene>
<evidence type="ECO:0000313" key="1">
    <source>
        <dbReference type="EMBL" id="CAE7251874.1"/>
    </source>
</evidence>
<dbReference type="AlphaFoldDB" id="A0A812M7M0"/>
<dbReference type="EMBL" id="CAJNDS010001213">
    <property type="protein sequence ID" value="CAE7251874.1"/>
    <property type="molecule type" value="Genomic_DNA"/>
</dbReference>
<name>A0A812M7M0_9DINO</name>
<comment type="caution">
    <text evidence="1">The sequence shown here is derived from an EMBL/GenBank/DDBJ whole genome shotgun (WGS) entry which is preliminary data.</text>
</comment>
<evidence type="ECO:0000313" key="2">
    <source>
        <dbReference type="Proteomes" id="UP000604046"/>
    </source>
</evidence>
<keyword evidence="2" id="KW-1185">Reference proteome</keyword>
<proteinExistence type="predicted"/>
<reference evidence="1" key="1">
    <citation type="submission" date="2021-02" db="EMBL/GenBank/DDBJ databases">
        <authorList>
            <person name="Dougan E. K."/>
            <person name="Rhodes N."/>
            <person name="Thang M."/>
            <person name="Chan C."/>
        </authorList>
    </citation>
    <scope>NUCLEOTIDE SEQUENCE</scope>
</reference>
<sequence>MAIFDGSQYNGLSLEFRKRLQKQEPTETLLRTDRTLQRIWAREGRPSYQAKLDPGKRLIDEAAADVAKQKEFLPAFSVRILGSTPDLTIDESTEFERQVVFEGFRGRDTVRSLKDRLLEDGLACESPRIFLPPHELRDATKLGECFAQWSGFGLENWPPKFVMKPMLQAPAGQRMTEEY</sequence>
<dbReference type="Proteomes" id="UP000604046">
    <property type="component" value="Unassembled WGS sequence"/>
</dbReference>
<protein>
    <submittedName>
        <fullName evidence="1">Uncharacterized protein</fullName>
    </submittedName>
</protein>